<protein>
    <recommendedName>
        <fullName evidence="3">F-box domain-containing protein</fullName>
    </recommendedName>
</protein>
<dbReference type="GeneID" id="35382728"/>
<evidence type="ECO:0000313" key="2">
    <source>
        <dbReference type="Proteomes" id="UP000236316"/>
    </source>
</evidence>
<name>A0A2I2L389_9VIRU</name>
<sequence>MELINNMPVEIIEKILSHVPDGILINIKSSNKFYEEVANNCIKKKKLEEECYMDRNCFFDIFKQRAGILSIPHIISQYEHHKVGNSNRLSYDSDNDENYISYEGGDGGGLLKYLFDACVRYGCYQTYTKLKNYDISYSAEEYYSIALLNGHIKIAEDIYDTRLRGKVRYMARGSIDMDEVALTYIYRLKKMLNERKIKKYGSLVRKILENVCKRIEYISINEAFVHLINHYQPNIDDRAYSIIYLKYPNILSKTNKEKLRFISPILLFKKKIYPDDDGLKMNVDVIIDNIKYTTMASFIEEKESILSNKSLRYDYSIGPFKRINYGEENALKTIINKLVEKFGSDEVFDMLITCVGYTYRSADNSIYVLKDMIDLVFENKTQLENYLINNYSKVKGQIGLVGRVIDLYVEMAEDDINIEVVNKYYSYMKYEILNKEDIINNLSAECLIHIIKDKGMMNIEKNKIMDVFTECHENEIKFITAGANKLFYKMVLEWIYTSCPKDYLMGYIDIISEIMSSTCYCSN</sequence>
<dbReference type="Proteomes" id="UP000236316">
    <property type="component" value="Segment"/>
</dbReference>
<organism evidence="1">
    <name type="scientific">Orpheovirus IHUMI-LCC2</name>
    <dbReference type="NCBI Taxonomy" id="2023057"/>
    <lineage>
        <taxon>Viruses</taxon>
        <taxon>Varidnaviria</taxon>
        <taxon>Bamfordvirae</taxon>
        <taxon>Nucleocytoviricota</taxon>
        <taxon>Megaviricetes</taxon>
        <taxon>Pimascovirales</taxon>
        <taxon>Ocovirineae</taxon>
        <taxon>Orpheoviridae</taxon>
        <taxon>Alphaorpheovirus</taxon>
        <taxon>Alphaorpheovirus massiliense</taxon>
    </lineage>
</organism>
<dbReference type="EMBL" id="LT906555">
    <property type="protein sequence ID" value="SNW61994.1"/>
    <property type="molecule type" value="Genomic_DNA"/>
</dbReference>
<accession>A0A2I2L389</accession>
<evidence type="ECO:0008006" key="3">
    <source>
        <dbReference type="Google" id="ProtNLM"/>
    </source>
</evidence>
<reference evidence="1" key="1">
    <citation type="submission" date="2017-08" db="EMBL/GenBank/DDBJ databases">
        <authorList>
            <consortium name="Urmite Genomes"/>
        </authorList>
    </citation>
    <scope>NUCLEOTIDE SEQUENCE [LARGE SCALE GENOMIC DNA]</scope>
    <source>
        <strain evidence="1">IHUMI-LCC2</strain>
    </source>
</reference>
<dbReference type="RefSeq" id="YP_009448296.1">
    <property type="nucleotide sequence ID" value="NC_036594.1"/>
</dbReference>
<keyword evidence="2" id="KW-1185">Reference proteome</keyword>
<proteinExistence type="predicted"/>
<evidence type="ECO:0000313" key="1">
    <source>
        <dbReference type="EMBL" id="SNW61994.1"/>
    </source>
</evidence>
<dbReference type="KEGG" id="vg:35382728"/>
<gene>
    <name evidence="1" type="ORF">ORPV_90</name>
</gene>